<sequence>MRTDFAQAVTQ</sequence>
<dbReference type="EMBL" id="GBXM01054469">
    <property type="protein sequence ID" value="JAH54108.1"/>
    <property type="molecule type" value="Transcribed_RNA"/>
</dbReference>
<protein>
    <submittedName>
        <fullName evidence="1">Uncharacterized protein</fullName>
    </submittedName>
</protein>
<reference evidence="1" key="2">
    <citation type="journal article" date="2015" name="Fish Shellfish Immunol.">
        <title>Early steps in the European eel (Anguilla anguilla)-Vibrio vulnificus interaction in the gills: Role of the RtxA13 toxin.</title>
        <authorList>
            <person name="Callol A."/>
            <person name="Pajuelo D."/>
            <person name="Ebbesson L."/>
            <person name="Teles M."/>
            <person name="MacKenzie S."/>
            <person name="Amaro C."/>
        </authorList>
    </citation>
    <scope>NUCLEOTIDE SEQUENCE</scope>
</reference>
<reference evidence="1" key="1">
    <citation type="submission" date="2014-11" db="EMBL/GenBank/DDBJ databases">
        <authorList>
            <person name="Amaro Gonzalez C."/>
        </authorList>
    </citation>
    <scope>NUCLEOTIDE SEQUENCE</scope>
</reference>
<dbReference type="EMBL" id="GBXM01033114">
    <property type="protein sequence ID" value="JAH75463.1"/>
    <property type="molecule type" value="Transcribed_RNA"/>
</dbReference>
<name>A0A0E9TMY6_ANGAN</name>
<accession>A0A0E9TMY6</accession>
<proteinExistence type="predicted"/>
<organism evidence="1">
    <name type="scientific">Anguilla anguilla</name>
    <name type="common">European freshwater eel</name>
    <name type="synonym">Muraena anguilla</name>
    <dbReference type="NCBI Taxonomy" id="7936"/>
    <lineage>
        <taxon>Eukaryota</taxon>
        <taxon>Metazoa</taxon>
        <taxon>Chordata</taxon>
        <taxon>Craniata</taxon>
        <taxon>Vertebrata</taxon>
        <taxon>Euteleostomi</taxon>
        <taxon>Actinopterygii</taxon>
        <taxon>Neopterygii</taxon>
        <taxon>Teleostei</taxon>
        <taxon>Anguilliformes</taxon>
        <taxon>Anguillidae</taxon>
        <taxon>Anguilla</taxon>
    </lineage>
</organism>
<evidence type="ECO:0000313" key="1">
    <source>
        <dbReference type="EMBL" id="JAH54108.1"/>
    </source>
</evidence>